<evidence type="ECO:0000259" key="1">
    <source>
        <dbReference type="Pfam" id="PF03478"/>
    </source>
</evidence>
<feature type="domain" description="KIB1-4 beta-propeller" evidence="1">
    <location>
        <begin position="13"/>
        <end position="197"/>
    </location>
</feature>
<dbReference type="InterPro" id="IPR036047">
    <property type="entry name" value="F-box-like_dom_sf"/>
</dbReference>
<proteinExistence type="predicted"/>
<dbReference type="InterPro" id="IPR050942">
    <property type="entry name" value="F-box_BR-signaling"/>
</dbReference>
<dbReference type="SUPFAM" id="SSF81383">
    <property type="entry name" value="F-box domain"/>
    <property type="match status" value="1"/>
</dbReference>
<dbReference type="PANTHER" id="PTHR44259">
    <property type="entry name" value="OS07G0183000 PROTEIN-RELATED"/>
    <property type="match status" value="1"/>
</dbReference>
<organism evidence="2 3">
    <name type="scientific">Kingdonia uniflora</name>
    <dbReference type="NCBI Taxonomy" id="39325"/>
    <lineage>
        <taxon>Eukaryota</taxon>
        <taxon>Viridiplantae</taxon>
        <taxon>Streptophyta</taxon>
        <taxon>Embryophyta</taxon>
        <taxon>Tracheophyta</taxon>
        <taxon>Spermatophyta</taxon>
        <taxon>Magnoliopsida</taxon>
        <taxon>Ranunculales</taxon>
        <taxon>Circaeasteraceae</taxon>
        <taxon>Kingdonia</taxon>
    </lineage>
</organism>
<dbReference type="Proteomes" id="UP000541444">
    <property type="component" value="Unassembled WGS sequence"/>
</dbReference>
<reference evidence="2 3" key="1">
    <citation type="journal article" date="2020" name="IScience">
        <title>Genome Sequencing of the Endangered Kingdonia uniflora (Circaeasteraceae, Ranunculales) Reveals Potential Mechanisms of Evolutionary Specialization.</title>
        <authorList>
            <person name="Sun Y."/>
            <person name="Deng T."/>
            <person name="Zhang A."/>
            <person name="Moore M.J."/>
            <person name="Landis J.B."/>
            <person name="Lin N."/>
            <person name="Zhang H."/>
            <person name="Zhang X."/>
            <person name="Huang J."/>
            <person name="Zhang X."/>
            <person name="Sun H."/>
            <person name="Wang H."/>
        </authorList>
    </citation>
    <scope>NUCLEOTIDE SEQUENCE [LARGE SCALE GENOMIC DNA]</scope>
    <source>
        <strain evidence="2">TB1705</strain>
        <tissue evidence="2">Leaf</tissue>
    </source>
</reference>
<accession>A0A7J7M3J3</accession>
<gene>
    <name evidence="2" type="ORF">GIB67_016981</name>
</gene>
<dbReference type="AlphaFoldDB" id="A0A7J7M3J3"/>
<dbReference type="Gene3D" id="1.20.1280.50">
    <property type="match status" value="1"/>
</dbReference>
<sequence length="569" mass="63372">MLPFISSCDLIWSTTISLDPSVENNVDDCFVMASVGSYHLDGHQVIYCKVGDREWSVIEDGEERDLVDLTYCDGLFYGNDGACEAIVECNIGSFPGVRAVASLPIPRSYEDLVESCGELLLVLQRFNTSDQLLGFEILRLRKNMGKWLKVKSLGDRSLFLSHKSSLSVLASDYPGLKRNCIYFITYTDDGLCCGVFNIGDGSIKYLSTDVKCSSSIDDLWIIPSVILSQSKPCHPPLDPSSMMVKWSALPEEMLDVIASRVHSNCVVDYVRFGAVCKPWRSLFVRKKTTDLPPPMPLLMVSGGGFSTDRKSRSFYDIVGDNVNHLERSLLNPSRCHGCGHGWLIVSDNYNGVYLENPITRKKISLPALTTLPFMTSCDLIWSAAISLDPSVNNNVDDCFFMASVGAYQLDGHQVIYCTVGNREWNVIEDDEERDLVNLTYCGGLFYANDGACEAIVECNFGSFPGIRPVASLPTPRSYEDLVDSCGELLLVRRRFDSTDQLLGFEISRLRKNMGKWLKVKSLGDRSLFLSHKSSLSILASDHPGLKQNCIYFITYSPTLMMDFVVAFST</sequence>
<evidence type="ECO:0000313" key="2">
    <source>
        <dbReference type="EMBL" id="KAF6149443.1"/>
    </source>
</evidence>
<keyword evidence="3" id="KW-1185">Reference proteome</keyword>
<feature type="domain" description="KIB1-4 beta-propeller" evidence="1">
    <location>
        <begin position="325"/>
        <end position="553"/>
    </location>
</feature>
<dbReference type="OrthoDB" id="642536at2759"/>
<dbReference type="Pfam" id="PF03478">
    <property type="entry name" value="Beta-prop_KIB1-4"/>
    <property type="match status" value="2"/>
</dbReference>
<dbReference type="InterPro" id="IPR005174">
    <property type="entry name" value="KIB1-4_b-propeller"/>
</dbReference>
<dbReference type="PANTHER" id="PTHR44259:SF114">
    <property type="entry name" value="OS06G0707300 PROTEIN"/>
    <property type="match status" value="1"/>
</dbReference>
<name>A0A7J7M3J3_9MAGN</name>
<comment type="caution">
    <text evidence="2">The sequence shown here is derived from an EMBL/GenBank/DDBJ whole genome shotgun (WGS) entry which is preliminary data.</text>
</comment>
<evidence type="ECO:0000313" key="3">
    <source>
        <dbReference type="Proteomes" id="UP000541444"/>
    </source>
</evidence>
<protein>
    <recommendedName>
        <fullName evidence="1">KIB1-4 beta-propeller domain-containing protein</fullName>
    </recommendedName>
</protein>
<dbReference type="EMBL" id="JACGCM010001796">
    <property type="protein sequence ID" value="KAF6149443.1"/>
    <property type="molecule type" value="Genomic_DNA"/>
</dbReference>